<dbReference type="EMBL" id="JAPAHU010000037">
    <property type="protein sequence ID" value="MCW1042985.1"/>
    <property type="molecule type" value="Genomic_DNA"/>
</dbReference>
<organism evidence="2 3">
    <name type="scientific">Streptococcus anginosus</name>
    <dbReference type="NCBI Taxonomy" id="1328"/>
    <lineage>
        <taxon>Bacteria</taxon>
        <taxon>Bacillati</taxon>
        <taxon>Bacillota</taxon>
        <taxon>Bacilli</taxon>
        <taxon>Lactobacillales</taxon>
        <taxon>Streptococcaceae</taxon>
        <taxon>Streptococcus</taxon>
        <taxon>Streptococcus anginosus group</taxon>
    </lineage>
</organism>
<protein>
    <submittedName>
        <fullName evidence="2">Uncharacterized protein</fullName>
    </submittedName>
</protein>
<evidence type="ECO:0000313" key="4">
    <source>
        <dbReference type="Proteomes" id="UP001526076"/>
    </source>
</evidence>
<dbReference type="AlphaFoldDB" id="A0A412PQV1"/>
<dbReference type="Proteomes" id="UP001526076">
    <property type="component" value="Unassembled WGS sequence"/>
</dbReference>
<reference evidence="2 3" key="1">
    <citation type="submission" date="2018-08" db="EMBL/GenBank/DDBJ databases">
        <title>A genome reference for cultivated species of the human gut microbiota.</title>
        <authorList>
            <person name="Zou Y."/>
            <person name="Xue W."/>
            <person name="Luo G."/>
        </authorList>
    </citation>
    <scope>NUCLEOTIDE SEQUENCE [LARGE SCALE GENOMIC DNA]</scope>
    <source>
        <strain evidence="2 3">AF18-38</strain>
    </source>
</reference>
<accession>A0A412PQV1</accession>
<comment type="caution">
    <text evidence="2">The sequence shown here is derived from an EMBL/GenBank/DDBJ whole genome shotgun (WGS) entry which is preliminary data.</text>
</comment>
<reference evidence="1 4" key="2">
    <citation type="submission" date="2022-10" db="EMBL/GenBank/DDBJ databases">
        <title>Comparative genomic study of S. anginosus.</title>
        <authorList>
            <person name="Prasad A."/>
            <person name="Ene A."/>
            <person name="Jablonska S."/>
            <person name="Du J."/>
            <person name="Wolfe A.J."/>
            <person name="Putonti C."/>
        </authorList>
    </citation>
    <scope>NUCLEOTIDE SEQUENCE [LARGE SCALE GENOMIC DNA]</scope>
    <source>
        <strain evidence="1 4">UMB9231</strain>
    </source>
</reference>
<name>A0A412PQV1_STRAP</name>
<proteinExistence type="predicted"/>
<dbReference type="EMBL" id="QRWZ01000001">
    <property type="protein sequence ID" value="RGT62884.1"/>
    <property type="molecule type" value="Genomic_DNA"/>
</dbReference>
<evidence type="ECO:0000313" key="1">
    <source>
        <dbReference type="EMBL" id="MCW1042985.1"/>
    </source>
</evidence>
<sequence length="188" mass="22275">MIFCIALEKEFEDKIMETMGTIGILLHQDSKNSDLLESINKILRIFGYNKEIFYIYDEIGNEKEIKLESYILDKDFSEDYEIINCDKNGVSISIFKFDKSLAFELYINLPYIGNDIQENDYIYKKIIETVQSMDNLEYGFLDFDGNIEKSKEKLLEELSNNFHSYYITIFKDKIIKADYDFWGLPENE</sequence>
<gene>
    <name evidence="2" type="ORF">DWX18_01960</name>
    <name evidence="1" type="ORF">OJ597_11385</name>
</gene>
<evidence type="ECO:0000313" key="3">
    <source>
        <dbReference type="Proteomes" id="UP000284046"/>
    </source>
</evidence>
<dbReference type="Proteomes" id="UP000284046">
    <property type="component" value="Unassembled WGS sequence"/>
</dbReference>
<keyword evidence="4" id="KW-1185">Reference proteome</keyword>
<dbReference type="RefSeq" id="WP_042753920.1">
    <property type="nucleotide sequence ID" value="NZ_CP118046.1"/>
</dbReference>
<evidence type="ECO:0000313" key="2">
    <source>
        <dbReference type="EMBL" id="RGT62884.1"/>
    </source>
</evidence>